<dbReference type="GO" id="GO:0043565">
    <property type="term" value="F:sequence-specific DNA binding"/>
    <property type="evidence" value="ECO:0007669"/>
    <property type="project" value="TreeGrafter"/>
</dbReference>
<evidence type="ECO:0000256" key="2">
    <source>
        <dbReference type="ARBA" id="ARBA00022723"/>
    </source>
</evidence>
<dbReference type="CDD" id="cd00067">
    <property type="entry name" value="GAL4"/>
    <property type="match status" value="1"/>
</dbReference>
<keyword evidence="7" id="KW-0539">Nucleus</keyword>
<evidence type="ECO:0000313" key="10">
    <source>
        <dbReference type="EMBL" id="KPM35645.1"/>
    </source>
</evidence>
<keyword evidence="6" id="KW-0804">Transcription</keyword>
<dbReference type="PANTHER" id="PTHR47782">
    <property type="entry name" value="ZN(II)2CYS6 TRANSCRIPTION FACTOR (EUROFUNG)-RELATED"/>
    <property type="match status" value="1"/>
</dbReference>
<dbReference type="GO" id="GO:0005634">
    <property type="term" value="C:nucleus"/>
    <property type="evidence" value="ECO:0007669"/>
    <property type="project" value="UniProtKB-SubCell"/>
</dbReference>
<evidence type="ECO:0000256" key="4">
    <source>
        <dbReference type="ARBA" id="ARBA00023015"/>
    </source>
</evidence>
<dbReference type="SMART" id="SM00066">
    <property type="entry name" value="GAL4"/>
    <property type="match status" value="1"/>
</dbReference>
<keyword evidence="11" id="KW-1185">Reference proteome</keyword>
<dbReference type="PROSITE" id="PS00463">
    <property type="entry name" value="ZN2_CY6_FUNGAL_1"/>
    <property type="match status" value="1"/>
</dbReference>
<feature type="compositionally biased region" description="Gly residues" evidence="8">
    <location>
        <begin position="67"/>
        <end position="76"/>
    </location>
</feature>
<feature type="region of interest" description="Disordered" evidence="8">
    <location>
        <begin position="1"/>
        <end position="87"/>
    </location>
</feature>
<evidence type="ECO:0000259" key="9">
    <source>
        <dbReference type="PROSITE" id="PS50048"/>
    </source>
</evidence>
<dbReference type="Pfam" id="PF04082">
    <property type="entry name" value="Fungal_trans"/>
    <property type="match status" value="1"/>
</dbReference>
<dbReference type="Gene3D" id="4.10.240.10">
    <property type="entry name" value="Zn(2)-C6 fungal-type DNA-binding domain"/>
    <property type="match status" value="1"/>
</dbReference>
<dbReference type="SUPFAM" id="SSF57701">
    <property type="entry name" value="Zn2/Cys6 DNA-binding domain"/>
    <property type="match status" value="1"/>
</dbReference>
<dbReference type="Pfam" id="PF00172">
    <property type="entry name" value="Zn_clus"/>
    <property type="match status" value="1"/>
</dbReference>
<reference evidence="10 11" key="1">
    <citation type="submission" date="2015-09" db="EMBL/GenBank/DDBJ databases">
        <title>Draft genome of a European isolate of the apple canker pathogen Neonectria ditissima.</title>
        <authorList>
            <person name="Gomez-Cortecero A."/>
            <person name="Harrison R.J."/>
            <person name="Armitage A.D."/>
        </authorList>
    </citation>
    <scope>NUCLEOTIDE SEQUENCE [LARGE SCALE GENOMIC DNA]</scope>
    <source>
        <strain evidence="10 11">R09/05</strain>
    </source>
</reference>
<evidence type="ECO:0000313" key="11">
    <source>
        <dbReference type="Proteomes" id="UP000050424"/>
    </source>
</evidence>
<sequence>MASEMKASIHRFRLRRVSPSPRDAGRARSASPSNGNGPSPDETGGSETRPQHRQPPLPASSSARGSSGSGGGGSGSGTTTTRPVPPACDRCRSFKKKCSRTFPVCSLCAAAGQRCSYSNPVASAEAHAHRLRARVQWLSRYLDDNVLLPARLSGVDAVETGADLTAILGPTLRGGLGPAHSSAAASSPEARAPGPVTPPMELNAARDAAGSLGFTGGARDQRAVDHQRIDGRIEDRSPGAGRRVSYQGFTGCTKKRRLVAHQALPPDIPASRFVDAYFRHVNRAYPFVDQAKVRRDLDSLGDISQVNRDPSATLLYLVMAIGCTTLERAGQVPRGTGERFNVAYPDIIQECLCHEGIESVQILVLLGLYSLFDPAAISAYSVVGIAARQAMVIGLTRPLSDEQTQLPADKELRHRLYWSIFVLDRMMAGSQGLPVALTDENANVPLPGLTVDEFASPERAVYARNLQTSRHVIQLRQLEDRILQSVHLRKQADAVALAPADRRAVLSSLRAEIEDWYSNGCLMSPMDADNVPIHSSITWLSSQYYHLLVLVYYPNHFNNTAAAVTRQELLEFARKQLQAISVLLQQRQLPLNRVTLCRLLPVCLLLMHDFAATSNTAEWEGQAAAPFAARDEVADLILVLGAFPKGWVIAHQAAEILQQFTEIIAGGMTAFFGGQAVYPLAGGVAPGGGPSGKQSTDAMMKPCISRFSTLLQQMLGKATCFQFVLYPPETKGVERVSSQVNMEAQQPTTNPLFFDGTDVGGVVSDGTVLGYGWGSWDLDFL</sequence>
<evidence type="ECO:0000256" key="6">
    <source>
        <dbReference type="ARBA" id="ARBA00023163"/>
    </source>
</evidence>
<feature type="domain" description="Zn(2)-C6 fungal-type" evidence="9">
    <location>
        <begin position="87"/>
        <end position="117"/>
    </location>
</feature>
<dbReference type="EMBL" id="LKCW01000241">
    <property type="protein sequence ID" value="KPM35645.1"/>
    <property type="molecule type" value="Genomic_DNA"/>
</dbReference>
<dbReference type="OrthoDB" id="6612291at2759"/>
<dbReference type="CDD" id="cd12148">
    <property type="entry name" value="fungal_TF_MHR"/>
    <property type="match status" value="1"/>
</dbReference>
<dbReference type="PANTHER" id="PTHR47782:SF7">
    <property type="entry name" value="PROTEIN STB5"/>
    <property type="match status" value="1"/>
</dbReference>
<dbReference type="GO" id="GO:0000981">
    <property type="term" value="F:DNA-binding transcription factor activity, RNA polymerase II-specific"/>
    <property type="evidence" value="ECO:0007669"/>
    <property type="project" value="InterPro"/>
</dbReference>
<dbReference type="Proteomes" id="UP000050424">
    <property type="component" value="Unassembled WGS sequence"/>
</dbReference>
<dbReference type="InterPro" id="IPR007219">
    <property type="entry name" value="XnlR_reg_dom"/>
</dbReference>
<name>A0A0P7ASA6_9HYPO</name>
<proteinExistence type="predicted"/>
<dbReference type="SMART" id="SM00906">
    <property type="entry name" value="Fungal_trans"/>
    <property type="match status" value="1"/>
</dbReference>
<feature type="compositionally biased region" description="Low complexity" evidence="8">
    <location>
        <begin position="31"/>
        <end position="40"/>
    </location>
</feature>
<comment type="subcellular location">
    <subcellularLocation>
        <location evidence="1">Nucleus</location>
    </subcellularLocation>
</comment>
<dbReference type="STRING" id="78410.A0A0P7ASA6"/>
<evidence type="ECO:0000256" key="8">
    <source>
        <dbReference type="SAM" id="MobiDB-lite"/>
    </source>
</evidence>
<dbReference type="GO" id="GO:0045944">
    <property type="term" value="P:positive regulation of transcription by RNA polymerase II"/>
    <property type="evidence" value="ECO:0007669"/>
    <property type="project" value="TreeGrafter"/>
</dbReference>
<gene>
    <name evidence="10" type="ORF">AK830_g10931</name>
</gene>
<dbReference type="GO" id="GO:0008270">
    <property type="term" value="F:zinc ion binding"/>
    <property type="evidence" value="ECO:0007669"/>
    <property type="project" value="InterPro"/>
</dbReference>
<dbReference type="InterPro" id="IPR001138">
    <property type="entry name" value="Zn2Cys6_DnaBD"/>
</dbReference>
<evidence type="ECO:0000256" key="5">
    <source>
        <dbReference type="ARBA" id="ARBA00023125"/>
    </source>
</evidence>
<keyword evidence="4" id="KW-0805">Transcription regulation</keyword>
<comment type="caution">
    <text evidence="10">The sequence shown here is derived from an EMBL/GenBank/DDBJ whole genome shotgun (WGS) entry which is preliminary data.</text>
</comment>
<dbReference type="PROSITE" id="PS50048">
    <property type="entry name" value="ZN2_CY6_FUNGAL_2"/>
    <property type="match status" value="1"/>
</dbReference>
<evidence type="ECO:0000256" key="7">
    <source>
        <dbReference type="ARBA" id="ARBA00023242"/>
    </source>
</evidence>
<protein>
    <recommendedName>
        <fullName evidence="9">Zn(2)-C6 fungal-type domain-containing protein</fullName>
    </recommendedName>
</protein>
<keyword evidence="5" id="KW-0238">DNA-binding</keyword>
<evidence type="ECO:0000256" key="1">
    <source>
        <dbReference type="ARBA" id="ARBA00004123"/>
    </source>
</evidence>
<organism evidence="10 11">
    <name type="scientific">Neonectria ditissima</name>
    <dbReference type="NCBI Taxonomy" id="78410"/>
    <lineage>
        <taxon>Eukaryota</taxon>
        <taxon>Fungi</taxon>
        <taxon>Dikarya</taxon>
        <taxon>Ascomycota</taxon>
        <taxon>Pezizomycotina</taxon>
        <taxon>Sordariomycetes</taxon>
        <taxon>Hypocreomycetidae</taxon>
        <taxon>Hypocreales</taxon>
        <taxon>Nectriaceae</taxon>
        <taxon>Neonectria</taxon>
    </lineage>
</organism>
<dbReference type="InterPro" id="IPR036864">
    <property type="entry name" value="Zn2-C6_fun-type_DNA-bd_sf"/>
</dbReference>
<keyword evidence="3" id="KW-0862">Zinc</keyword>
<keyword evidence="2" id="KW-0479">Metal-binding</keyword>
<evidence type="ECO:0000256" key="3">
    <source>
        <dbReference type="ARBA" id="ARBA00022833"/>
    </source>
</evidence>
<dbReference type="GO" id="GO:0006351">
    <property type="term" value="P:DNA-templated transcription"/>
    <property type="evidence" value="ECO:0007669"/>
    <property type="project" value="InterPro"/>
</dbReference>
<dbReference type="AlphaFoldDB" id="A0A0P7ASA6"/>
<dbReference type="InterPro" id="IPR052202">
    <property type="entry name" value="Yeast_MetPath_Reg"/>
</dbReference>
<accession>A0A0P7ASA6</accession>